<dbReference type="KEGG" id="ggr:HKW67_03900"/>
<protein>
    <submittedName>
        <fullName evidence="6">Pyrroloquinoline quinone-dependent dehydrogenase</fullName>
    </submittedName>
</protein>
<dbReference type="Gene3D" id="2.140.10.10">
    <property type="entry name" value="Quinoprotein alcohol dehydrogenase-like superfamily"/>
    <property type="match status" value="2"/>
</dbReference>
<reference evidence="6 7" key="1">
    <citation type="submission" date="2020-05" db="EMBL/GenBank/DDBJ databases">
        <title>Complete genome sequence of Gemmatimonas greenlandica TET16.</title>
        <authorList>
            <person name="Zeng Y."/>
        </authorList>
    </citation>
    <scope>NUCLEOTIDE SEQUENCE [LARGE SCALE GENOMIC DNA]</scope>
    <source>
        <strain evidence="6 7">TET16</strain>
    </source>
</reference>
<organism evidence="6 7">
    <name type="scientific">Gemmatimonas groenlandica</name>
    <dbReference type="NCBI Taxonomy" id="2732249"/>
    <lineage>
        <taxon>Bacteria</taxon>
        <taxon>Pseudomonadati</taxon>
        <taxon>Gemmatimonadota</taxon>
        <taxon>Gemmatimonadia</taxon>
        <taxon>Gemmatimonadales</taxon>
        <taxon>Gemmatimonadaceae</taxon>
        <taxon>Gemmatimonas</taxon>
    </lineage>
</organism>
<dbReference type="InterPro" id="IPR018391">
    <property type="entry name" value="PQQ_b-propeller_rpt"/>
</dbReference>
<evidence type="ECO:0000313" key="7">
    <source>
        <dbReference type="Proteomes" id="UP000500938"/>
    </source>
</evidence>
<dbReference type="GO" id="GO:0016020">
    <property type="term" value="C:membrane"/>
    <property type="evidence" value="ECO:0007669"/>
    <property type="project" value="InterPro"/>
</dbReference>
<feature type="chain" id="PRO_5026686980" evidence="4">
    <location>
        <begin position="22"/>
        <end position="646"/>
    </location>
</feature>
<evidence type="ECO:0000259" key="5">
    <source>
        <dbReference type="Pfam" id="PF01011"/>
    </source>
</evidence>
<comment type="similarity">
    <text evidence="2">Belongs to the bacterial PQQ dehydrogenase family.</text>
</comment>
<dbReference type="RefSeq" id="WP_171224144.1">
    <property type="nucleotide sequence ID" value="NZ_CP053085.1"/>
</dbReference>
<dbReference type="InterPro" id="IPR002372">
    <property type="entry name" value="PQQ_rpt_dom"/>
</dbReference>
<accession>A0A6M4IMS9</accession>
<dbReference type="Proteomes" id="UP000500938">
    <property type="component" value="Chromosome"/>
</dbReference>
<feature type="signal peptide" evidence="4">
    <location>
        <begin position="1"/>
        <end position="21"/>
    </location>
</feature>
<dbReference type="InterPro" id="IPR017511">
    <property type="entry name" value="PQQ_mDH"/>
</dbReference>
<dbReference type="SMART" id="SM00564">
    <property type="entry name" value="PQQ"/>
    <property type="match status" value="5"/>
</dbReference>
<dbReference type="AlphaFoldDB" id="A0A6M4IMS9"/>
<evidence type="ECO:0000256" key="1">
    <source>
        <dbReference type="ARBA" id="ARBA00001931"/>
    </source>
</evidence>
<keyword evidence="7" id="KW-1185">Reference proteome</keyword>
<comment type="cofactor">
    <cofactor evidence="1">
        <name>pyrroloquinoline quinone</name>
        <dbReference type="ChEBI" id="CHEBI:58442"/>
    </cofactor>
</comment>
<dbReference type="InterPro" id="IPR011047">
    <property type="entry name" value="Quinoprotein_ADH-like_sf"/>
</dbReference>
<proteinExistence type="inferred from homology"/>
<dbReference type="EMBL" id="CP053085">
    <property type="protein sequence ID" value="QJR34716.1"/>
    <property type="molecule type" value="Genomic_DNA"/>
</dbReference>
<sequence length="646" mass="70223">MRALLRSATLSLLVGATPAFAQRVDWANTSGDPGAMRYAPLADIDRNNVGRLKLAWRWNTGERSVRASANQKAARPGLFQASPIVLGDTMYVSTPYAAVAALDARTGRELWKFDPEMWRTGQPSNGTGFVHRGVATWASSTQRRIFINARWKLIALDAATGKPIPSFGVNGEVDLTKELRRAVNQLQYTNTSPPVVYGDLVIVGNGVGDRIRYRNDPPGDVQAFDVNTGKRVWSFHTVPDSGEVGWDTWEDGSYKYMGHTNVWAPMSLDAARGLLFLPVSTPTNDWYGGDRKGDNLFAESVVALNAKTGARVWHYQIVHHGLWDYDLPAPPVLATITWNGRPRDVVAVPSKTAWIYVFDRETGAPIWPIVERPVPKSDVPGERAALTQPMPTNPAPFTRQTVSENDLIDFTPELRRRALEVFSKYRSGPIFTPPSLEGTIVMPGSIGGAGWGSTSYDPESHTLYVKGTDNPVVYRVQKGVPNDTIGFEYTVDLVRSGLGVTADPDSGKADHAPPEQLPLIKPPYGTMTAINLDTGKRRWQVTLGDTPAIRNHPLLENVKLPPLGVAGAVGGTVTKGGLIFATGGGSVLYALDTRDGSVKWQFDLPAGRGYANPISYRAANGVQYIVIATGGGDNAELIAFSLDGRH</sequence>
<feature type="domain" description="Pyrrolo-quinoline quinone repeat" evidence="5">
    <location>
        <begin position="26"/>
        <end position="625"/>
    </location>
</feature>
<dbReference type="GO" id="GO:0016614">
    <property type="term" value="F:oxidoreductase activity, acting on CH-OH group of donors"/>
    <property type="evidence" value="ECO:0007669"/>
    <property type="project" value="InterPro"/>
</dbReference>
<dbReference type="PANTHER" id="PTHR32303:SF4">
    <property type="entry name" value="QUINOPROTEIN GLUCOSE DEHYDROGENASE"/>
    <property type="match status" value="1"/>
</dbReference>
<evidence type="ECO:0000256" key="2">
    <source>
        <dbReference type="ARBA" id="ARBA00008156"/>
    </source>
</evidence>
<dbReference type="GO" id="GO:0048038">
    <property type="term" value="F:quinone binding"/>
    <property type="evidence" value="ECO:0007669"/>
    <property type="project" value="InterPro"/>
</dbReference>
<evidence type="ECO:0000256" key="3">
    <source>
        <dbReference type="ARBA" id="ARBA00023002"/>
    </source>
</evidence>
<name>A0A6M4IMS9_9BACT</name>
<dbReference type="CDD" id="cd10280">
    <property type="entry name" value="PQQ_mGDH"/>
    <property type="match status" value="1"/>
</dbReference>
<gene>
    <name evidence="6" type="ORF">HKW67_03900</name>
</gene>
<keyword evidence="4" id="KW-0732">Signal</keyword>
<evidence type="ECO:0000313" key="6">
    <source>
        <dbReference type="EMBL" id="QJR34716.1"/>
    </source>
</evidence>
<dbReference type="Pfam" id="PF01011">
    <property type="entry name" value="PQQ"/>
    <property type="match status" value="1"/>
</dbReference>
<dbReference type="PANTHER" id="PTHR32303">
    <property type="entry name" value="QUINOPROTEIN ALCOHOL DEHYDROGENASE (CYTOCHROME C)"/>
    <property type="match status" value="1"/>
</dbReference>
<dbReference type="SUPFAM" id="SSF50998">
    <property type="entry name" value="Quinoprotein alcohol dehydrogenase-like"/>
    <property type="match status" value="1"/>
</dbReference>
<keyword evidence="3" id="KW-0560">Oxidoreductase</keyword>
<evidence type="ECO:0000256" key="4">
    <source>
        <dbReference type="SAM" id="SignalP"/>
    </source>
</evidence>